<gene>
    <name evidence="3" type="ORF">PZ740_08145</name>
</gene>
<organism evidence="3 4">
    <name type="scientific">Marinimicrococcus flavescens</name>
    <dbReference type="NCBI Taxonomy" id="3031815"/>
    <lineage>
        <taxon>Bacteria</taxon>
        <taxon>Pseudomonadati</taxon>
        <taxon>Pseudomonadota</taxon>
        <taxon>Alphaproteobacteria</taxon>
        <taxon>Geminicoccales</taxon>
        <taxon>Geminicoccaceae</taxon>
        <taxon>Marinimicrococcus</taxon>
    </lineage>
</organism>
<keyword evidence="1" id="KW-0472">Membrane</keyword>
<dbReference type="Pfam" id="PF09608">
    <property type="entry name" value="Alph_Pro_TM"/>
    <property type="match status" value="1"/>
</dbReference>
<feature type="chain" id="PRO_5042943547" evidence="2">
    <location>
        <begin position="27"/>
        <end position="254"/>
    </location>
</feature>
<accession>A0AAP3UZX4</accession>
<dbReference type="RefSeq" id="WP_327788770.1">
    <property type="nucleotide sequence ID" value="NZ_JARGEQ010000082.1"/>
</dbReference>
<evidence type="ECO:0000313" key="3">
    <source>
        <dbReference type="EMBL" id="MDF1586356.1"/>
    </source>
</evidence>
<evidence type="ECO:0000313" key="4">
    <source>
        <dbReference type="Proteomes" id="UP001301140"/>
    </source>
</evidence>
<dbReference type="Proteomes" id="UP001301140">
    <property type="component" value="Unassembled WGS sequence"/>
</dbReference>
<reference evidence="3 4" key="1">
    <citation type="submission" date="2023-03" db="EMBL/GenBank/DDBJ databases">
        <title>YIM 152171 draft genome.</title>
        <authorList>
            <person name="Yang Z."/>
        </authorList>
    </citation>
    <scope>NUCLEOTIDE SEQUENCE [LARGE SCALE GENOMIC DNA]</scope>
    <source>
        <strain evidence="3 4">YIM 152171</strain>
    </source>
</reference>
<dbReference type="EMBL" id="JARGEQ010000082">
    <property type="protein sequence ID" value="MDF1586356.1"/>
    <property type="molecule type" value="Genomic_DNA"/>
</dbReference>
<protein>
    <submittedName>
        <fullName evidence="3">TIGR02186 family protein</fullName>
    </submittedName>
</protein>
<keyword evidence="1" id="KW-0812">Transmembrane</keyword>
<comment type="caution">
    <text evidence="3">The sequence shown here is derived from an EMBL/GenBank/DDBJ whole genome shotgun (WGS) entry which is preliminary data.</text>
</comment>
<evidence type="ECO:0000256" key="2">
    <source>
        <dbReference type="SAM" id="SignalP"/>
    </source>
</evidence>
<keyword evidence="4" id="KW-1185">Reference proteome</keyword>
<dbReference type="InterPro" id="IPR019088">
    <property type="entry name" value="CHP02186-rel_TM"/>
</dbReference>
<keyword evidence="1" id="KW-1133">Transmembrane helix</keyword>
<keyword evidence="2" id="KW-0732">Signal</keyword>
<feature type="signal peptide" evidence="2">
    <location>
        <begin position="1"/>
        <end position="26"/>
    </location>
</feature>
<evidence type="ECO:0000256" key="1">
    <source>
        <dbReference type="SAM" id="Phobius"/>
    </source>
</evidence>
<proteinExistence type="predicted"/>
<dbReference type="AlphaFoldDB" id="A0AAP3UZX4"/>
<name>A0AAP3UZX4_9PROT</name>
<sequence>MQTPWRRLLGTALLLAALAVPARPQAASGFVADLSHHLIAITTAFSGTEVLLFGALENPSSDVVVIVRGPLREQTVRRRSRLAFMWIGKADLRFRNVPEFYAVAASRPLDEIASEGELARQQIGARNLVLEPIGAAGLAREEIDEFRAALVRNKRRAGLYYDRVAKISFLGGKLFRTTLDFPGNVPPGNYQVQVLELRDGIVQSAQTSGLVISKIGLEAEIYDLAHKDAPIYAMASILLAVAAGWTASAAFRKR</sequence>
<feature type="transmembrane region" description="Helical" evidence="1">
    <location>
        <begin position="231"/>
        <end position="251"/>
    </location>
</feature>